<accession>A0A4R4YGM5</accession>
<dbReference type="Pfam" id="PF07702">
    <property type="entry name" value="UTRA"/>
    <property type="match status" value="1"/>
</dbReference>
<dbReference type="OrthoDB" id="3182938at2"/>
<dbReference type="PANTHER" id="PTHR44846:SF1">
    <property type="entry name" value="MANNOSYL-D-GLYCERATE TRANSPORT_METABOLISM SYSTEM REPRESSOR MNGR-RELATED"/>
    <property type="match status" value="1"/>
</dbReference>
<protein>
    <submittedName>
        <fullName evidence="2">GntR family transcriptional regulator</fullName>
    </submittedName>
</protein>
<dbReference type="InterPro" id="IPR050679">
    <property type="entry name" value="Bact_HTH_transcr_reg"/>
</dbReference>
<dbReference type="EMBL" id="SMKQ01000106">
    <property type="protein sequence ID" value="TDD43985.1"/>
    <property type="molecule type" value="Genomic_DNA"/>
</dbReference>
<dbReference type="InterPro" id="IPR011663">
    <property type="entry name" value="UTRA"/>
</dbReference>
<dbReference type="GO" id="GO:0003677">
    <property type="term" value="F:DNA binding"/>
    <property type="evidence" value="ECO:0007669"/>
    <property type="project" value="InterPro"/>
</dbReference>
<reference evidence="2 3" key="1">
    <citation type="submission" date="2019-03" db="EMBL/GenBank/DDBJ databases">
        <title>Draft genome sequences of novel Actinobacteria.</title>
        <authorList>
            <person name="Sahin N."/>
            <person name="Ay H."/>
            <person name="Saygin H."/>
        </authorList>
    </citation>
    <scope>NUCLEOTIDE SEQUENCE [LARGE SCALE GENOMIC DNA]</scope>
    <source>
        <strain evidence="2 3">CH32</strain>
    </source>
</reference>
<name>A0A4R4YGM5_9ACTN</name>
<feature type="domain" description="UbiC transcription regulator-associated" evidence="1">
    <location>
        <begin position="1"/>
        <end position="106"/>
    </location>
</feature>
<gene>
    <name evidence="2" type="ORF">E1286_27920</name>
</gene>
<evidence type="ECO:0000313" key="2">
    <source>
        <dbReference type="EMBL" id="TDD43985.1"/>
    </source>
</evidence>
<dbReference type="GO" id="GO:0045892">
    <property type="term" value="P:negative regulation of DNA-templated transcription"/>
    <property type="evidence" value="ECO:0007669"/>
    <property type="project" value="TreeGrafter"/>
</dbReference>
<dbReference type="PANTHER" id="PTHR44846">
    <property type="entry name" value="MANNOSYL-D-GLYCERATE TRANSPORT/METABOLISM SYSTEM REPRESSOR MNGR-RELATED"/>
    <property type="match status" value="1"/>
</dbReference>
<evidence type="ECO:0000259" key="1">
    <source>
        <dbReference type="SMART" id="SM00866"/>
    </source>
</evidence>
<dbReference type="Proteomes" id="UP000295302">
    <property type="component" value="Unassembled WGS sequence"/>
</dbReference>
<dbReference type="SMART" id="SM00866">
    <property type="entry name" value="UTRA"/>
    <property type="match status" value="1"/>
</dbReference>
<keyword evidence="3" id="KW-1185">Reference proteome</keyword>
<dbReference type="AlphaFoldDB" id="A0A4R4YGM5"/>
<proteinExistence type="predicted"/>
<dbReference type="SUPFAM" id="SSF64288">
    <property type="entry name" value="Chorismate lyase-like"/>
    <property type="match status" value="1"/>
</dbReference>
<comment type="caution">
    <text evidence="2">The sequence shown here is derived from an EMBL/GenBank/DDBJ whole genome shotgun (WGS) entry which is preliminary data.</text>
</comment>
<sequence>PVHEVARVRSAGRSPVALERSYFPELPGLLGGDLTGSLYALLAERYDLGPRTAVERLEPVIARPGEAAELGIEPGAPLMLIERTAYAGDGTPVEYALDLFRPDRVRISVRSGVTERPGP</sequence>
<dbReference type="RefSeq" id="WP_132617082.1">
    <property type="nucleotide sequence ID" value="NZ_SMKQ01000106.1"/>
</dbReference>
<dbReference type="Gene3D" id="3.40.1410.10">
    <property type="entry name" value="Chorismate lyase-like"/>
    <property type="match status" value="1"/>
</dbReference>
<organism evidence="2 3">
    <name type="scientific">Nonomuraea terrae</name>
    <dbReference type="NCBI Taxonomy" id="2530383"/>
    <lineage>
        <taxon>Bacteria</taxon>
        <taxon>Bacillati</taxon>
        <taxon>Actinomycetota</taxon>
        <taxon>Actinomycetes</taxon>
        <taxon>Streptosporangiales</taxon>
        <taxon>Streptosporangiaceae</taxon>
        <taxon>Nonomuraea</taxon>
    </lineage>
</organism>
<feature type="non-terminal residue" evidence="2">
    <location>
        <position position="1"/>
    </location>
</feature>
<evidence type="ECO:0000313" key="3">
    <source>
        <dbReference type="Proteomes" id="UP000295302"/>
    </source>
</evidence>
<dbReference type="InterPro" id="IPR028978">
    <property type="entry name" value="Chorismate_lyase_/UTRA_dom_sf"/>
</dbReference>